<dbReference type="EMBL" id="JADLQX010000017">
    <property type="protein sequence ID" value="MBF6300263.1"/>
    <property type="molecule type" value="Genomic_DNA"/>
</dbReference>
<gene>
    <name evidence="1" type="ORF">IU459_22340</name>
</gene>
<dbReference type="RefSeq" id="WP_195131512.1">
    <property type="nucleotide sequence ID" value="NZ_JADLQX010000017.1"/>
</dbReference>
<organism evidence="1 2">
    <name type="scientific">Nocardia amamiensis</name>
    <dbReference type="NCBI Taxonomy" id="404578"/>
    <lineage>
        <taxon>Bacteria</taxon>
        <taxon>Bacillati</taxon>
        <taxon>Actinomycetota</taxon>
        <taxon>Actinomycetes</taxon>
        <taxon>Mycobacteriales</taxon>
        <taxon>Nocardiaceae</taxon>
        <taxon>Nocardia</taxon>
    </lineage>
</organism>
<evidence type="ECO:0000313" key="1">
    <source>
        <dbReference type="EMBL" id="MBF6300263.1"/>
    </source>
</evidence>
<reference evidence="1 2" key="1">
    <citation type="submission" date="2020-10" db="EMBL/GenBank/DDBJ databases">
        <title>Identification of Nocardia species via Next-generation sequencing and recognition of intraspecies genetic diversity.</title>
        <authorList>
            <person name="Li P."/>
            <person name="Li P."/>
            <person name="Lu B."/>
        </authorList>
    </citation>
    <scope>NUCLEOTIDE SEQUENCE [LARGE SCALE GENOMIC DNA]</scope>
    <source>
        <strain evidence="1 2">BJ06-0157</strain>
    </source>
</reference>
<proteinExistence type="predicted"/>
<comment type="caution">
    <text evidence="1">The sequence shown here is derived from an EMBL/GenBank/DDBJ whole genome shotgun (WGS) entry which is preliminary data.</text>
</comment>
<keyword evidence="2" id="KW-1185">Reference proteome</keyword>
<accession>A0ABS0CUI2</accession>
<dbReference type="Proteomes" id="UP000702209">
    <property type="component" value="Unassembled WGS sequence"/>
</dbReference>
<sequence>MNMREQDLDSLIRSAVDAAISIDTRHFSSGAIDVDLRWEGHHAVIQGVRNEWGVSVDVPDDEGFRGPDHVFSSLEEALSAAQELLRSADKTAD</sequence>
<name>A0ABS0CUI2_9NOCA</name>
<protein>
    <submittedName>
        <fullName evidence="1">Uncharacterized protein</fullName>
    </submittedName>
</protein>
<evidence type="ECO:0000313" key="2">
    <source>
        <dbReference type="Proteomes" id="UP000702209"/>
    </source>
</evidence>